<keyword evidence="4" id="KW-1185">Reference proteome</keyword>
<sequence>MTASKAADDAFNDKNAKGVFEQYQKAYDAQRQVEHYRNVLKTHFTTSIAGTNDLAAELAYSRAESSVESYLVTATKAFENAKRHKAVVEFLQRGTGWSQEAETPVLSDAETKRQEAIADAQAARDAANRAITKAARLRQDADALAEKAYAIQETAKTKVGSEKDAEMQRFREMTVDLPEALQSAKKAEQDAKEADDLAIVRANDAGIPSQDLQQREQSPWGDILGSSENSKQLGPFDSIQMPRSIVGRRMQGTIVCALPRGQLVVTVSDGDHLKAYVLSSTHSVERKEYKEHGGIQLEYEDVESYDDDEVTDIHDLDPVLVAVQTAKASKRTVLVILIAKRNGYDGIRLYNMSRLKAIFPASEVAKYLNQVREKQGQDPVCPVTQKLKRDEDSARKEAEWKVRNNMP</sequence>
<evidence type="ECO:0000256" key="2">
    <source>
        <dbReference type="SAM" id="MobiDB-lite"/>
    </source>
</evidence>
<feature type="region of interest" description="Disordered" evidence="2">
    <location>
        <begin position="386"/>
        <end position="407"/>
    </location>
</feature>
<evidence type="ECO:0000313" key="3">
    <source>
        <dbReference type="EMBL" id="KAH7268718.1"/>
    </source>
</evidence>
<reference evidence="3" key="1">
    <citation type="journal article" date="2021" name="Nat. Commun.">
        <title>Genetic determinants of endophytism in the Arabidopsis root mycobiome.</title>
        <authorList>
            <person name="Mesny F."/>
            <person name="Miyauchi S."/>
            <person name="Thiergart T."/>
            <person name="Pickel B."/>
            <person name="Atanasova L."/>
            <person name="Karlsson M."/>
            <person name="Huettel B."/>
            <person name="Barry K.W."/>
            <person name="Haridas S."/>
            <person name="Chen C."/>
            <person name="Bauer D."/>
            <person name="Andreopoulos W."/>
            <person name="Pangilinan J."/>
            <person name="LaButti K."/>
            <person name="Riley R."/>
            <person name="Lipzen A."/>
            <person name="Clum A."/>
            <person name="Drula E."/>
            <person name="Henrissat B."/>
            <person name="Kohler A."/>
            <person name="Grigoriev I.V."/>
            <person name="Martin F.M."/>
            <person name="Hacquard S."/>
        </authorList>
    </citation>
    <scope>NUCLEOTIDE SEQUENCE</scope>
    <source>
        <strain evidence="3">FSSC 5 MPI-SDFR-AT-0091</strain>
    </source>
</reference>
<comment type="caution">
    <text evidence="3">The sequence shown here is derived from an EMBL/GenBank/DDBJ whole genome shotgun (WGS) entry which is preliminary data.</text>
</comment>
<gene>
    <name evidence="3" type="ORF">B0J15DRAFT_462716</name>
</gene>
<evidence type="ECO:0000256" key="1">
    <source>
        <dbReference type="SAM" id="Coils"/>
    </source>
</evidence>
<organism evidence="3 4">
    <name type="scientific">Fusarium solani</name>
    <name type="common">Filamentous fungus</name>
    <dbReference type="NCBI Taxonomy" id="169388"/>
    <lineage>
        <taxon>Eukaryota</taxon>
        <taxon>Fungi</taxon>
        <taxon>Dikarya</taxon>
        <taxon>Ascomycota</taxon>
        <taxon>Pezizomycotina</taxon>
        <taxon>Sordariomycetes</taxon>
        <taxon>Hypocreomycetidae</taxon>
        <taxon>Hypocreales</taxon>
        <taxon>Nectriaceae</taxon>
        <taxon>Fusarium</taxon>
        <taxon>Fusarium solani species complex</taxon>
    </lineage>
</organism>
<feature type="compositionally biased region" description="Basic and acidic residues" evidence="2">
    <location>
        <begin position="387"/>
        <end position="407"/>
    </location>
</feature>
<evidence type="ECO:0000313" key="4">
    <source>
        <dbReference type="Proteomes" id="UP000736672"/>
    </source>
</evidence>
<protein>
    <submittedName>
        <fullName evidence="3">Uncharacterized protein</fullName>
    </submittedName>
</protein>
<keyword evidence="1" id="KW-0175">Coiled coil</keyword>
<dbReference type="EMBL" id="JAGTJS010000005">
    <property type="protein sequence ID" value="KAH7268718.1"/>
    <property type="molecule type" value="Genomic_DNA"/>
</dbReference>
<feature type="coiled-coil region" evidence="1">
    <location>
        <begin position="106"/>
        <end position="147"/>
    </location>
</feature>
<proteinExistence type="predicted"/>
<dbReference type="AlphaFoldDB" id="A0A9P9R806"/>
<dbReference type="Proteomes" id="UP000736672">
    <property type="component" value="Unassembled WGS sequence"/>
</dbReference>
<accession>A0A9P9R806</accession>
<name>A0A9P9R806_FUSSL</name>